<dbReference type="PANTHER" id="PTHR26312:SF123">
    <property type="entry name" value="TETRATRICOPEPTIDE REPEAT (TPR)-LIKE SUPERFAMILY PROTEIN"/>
    <property type="match status" value="1"/>
</dbReference>
<comment type="caution">
    <text evidence="1">The sequence shown here is derived from an EMBL/GenBank/DDBJ whole genome shotgun (WGS) entry which is preliminary data.</text>
</comment>
<dbReference type="InParanoid" id="A0A2R6PMJ2"/>
<reference evidence="1 2" key="1">
    <citation type="submission" date="2017-07" db="EMBL/GenBank/DDBJ databases">
        <title>An improved, manually edited Actinidia chinensis var. chinensis (kiwifruit) genome highlights the challenges associated with draft genomes and gene prediction in plants.</title>
        <authorList>
            <person name="Pilkington S."/>
            <person name="Crowhurst R."/>
            <person name="Hilario E."/>
            <person name="Nardozza S."/>
            <person name="Fraser L."/>
            <person name="Peng Y."/>
            <person name="Gunaseelan K."/>
            <person name="Simpson R."/>
            <person name="Tahir J."/>
            <person name="Deroles S."/>
            <person name="Templeton K."/>
            <person name="Luo Z."/>
            <person name="Davy M."/>
            <person name="Cheng C."/>
            <person name="Mcneilage M."/>
            <person name="Scaglione D."/>
            <person name="Liu Y."/>
            <person name="Zhang Q."/>
            <person name="Datson P."/>
            <person name="De Silva N."/>
            <person name="Gardiner S."/>
            <person name="Bassett H."/>
            <person name="Chagne D."/>
            <person name="Mccallum J."/>
            <person name="Dzierzon H."/>
            <person name="Deng C."/>
            <person name="Wang Y.-Y."/>
            <person name="Barron N."/>
            <person name="Manako K."/>
            <person name="Bowen J."/>
            <person name="Foster T."/>
            <person name="Erridge Z."/>
            <person name="Tiffin H."/>
            <person name="Waite C."/>
            <person name="Davies K."/>
            <person name="Grierson E."/>
            <person name="Laing W."/>
            <person name="Kirk R."/>
            <person name="Chen X."/>
            <person name="Wood M."/>
            <person name="Montefiori M."/>
            <person name="Brummell D."/>
            <person name="Schwinn K."/>
            <person name="Catanach A."/>
            <person name="Fullerton C."/>
            <person name="Li D."/>
            <person name="Meiyalaghan S."/>
            <person name="Nieuwenhuizen N."/>
            <person name="Read N."/>
            <person name="Prakash R."/>
            <person name="Hunter D."/>
            <person name="Zhang H."/>
            <person name="Mckenzie M."/>
            <person name="Knabel M."/>
            <person name="Harris A."/>
            <person name="Allan A."/>
            <person name="Chen A."/>
            <person name="Janssen B."/>
            <person name="Plunkett B."/>
            <person name="Dwamena C."/>
            <person name="Voogd C."/>
            <person name="Leif D."/>
            <person name="Lafferty D."/>
            <person name="Souleyre E."/>
            <person name="Varkonyi-Gasic E."/>
            <person name="Gambi F."/>
            <person name="Hanley J."/>
            <person name="Yao J.-L."/>
            <person name="Cheung J."/>
            <person name="David K."/>
            <person name="Warren B."/>
            <person name="Marsh K."/>
            <person name="Snowden K."/>
            <person name="Lin-Wang K."/>
            <person name="Brian L."/>
            <person name="Martinez-Sanchez M."/>
            <person name="Wang M."/>
            <person name="Ileperuma N."/>
            <person name="Macnee N."/>
            <person name="Campin R."/>
            <person name="Mcatee P."/>
            <person name="Drummond R."/>
            <person name="Espley R."/>
            <person name="Ireland H."/>
            <person name="Wu R."/>
            <person name="Atkinson R."/>
            <person name="Karunairetnam S."/>
            <person name="Bulley S."/>
            <person name="Chunkath S."/>
            <person name="Hanley Z."/>
            <person name="Storey R."/>
            <person name="Thrimawithana A."/>
            <person name="Thomson S."/>
            <person name="David C."/>
            <person name="Testolin R."/>
        </authorList>
    </citation>
    <scope>NUCLEOTIDE SEQUENCE [LARGE SCALE GENOMIC DNA]</scope>
    <source>
        <strain evidence="2">cv. Red5</strain>
        <tissue evidence="1">Young leaf</tissue>
    </source>
</reference>
<name>A0A2R6PMJ2_ACTCC</name>
<dbReference type="EMBL" id="NKQK01000024">
    <property type="protein sequence ID" value="PSR93549.1"/>
    <property type="molecule type" value="Genomic_DNA"/>
</dbReference>
<dbReference type="Gene3D" id="1.25.40.10">
    <property type="entry name" value="Tetratricopeptide repeat domain"/>
    <property type="match status" value="1"/>
</dbReference>
<dbReference type="PANTHER" id="PTHR26312">
    <property type="entry name" value="TETRATRICOPEPTIDE REPEAT PROTEIN 5"/>
    <property type="match status" value="1"/>
</dbReference>
<reference evidence="2" key="2">
    <citation type="journal article" date="2018" name="BMC Genomics">
        <title>A manually annotated Actinidia chinensis var. chinensis (kiwifruit) genome highlights the challenges associated with draft genomes and gene prediction in plants.</title>
        <authorList>
            <person name="Pilkington S.M."/>
            <person name="Crowhurst R."/>
            <person name="Hilario E."/>
            <person name="Nardozza S."/>
            <person name="Fraser L."/>
            <person name="Peng Y."/>
            <person name="Gunaseelan K."/>
            <person name="Simpson R."/>
            <person name="Tahir J."/>
            <person name="Deroles S.C."/>
            <person name="Templeton K."/>
            <person name="Luo Z."/>
            <person name="Davy M."/>
            <person name="Cheng C."/>
            <person name="McNeilage M."/>
            <person name="Scaglione D."/>
            <person name="Liu Y."/>
            <person name="Zhang Q."/>
            <person name="Datson P."/>
            <person name="De Silva N."/>
            <person name="Gardiner S.E."/>
            <person name="Bassett H."/>
            <person name="Chagne D."/>
            <person name="McCallum J."/>
            <person name="Dzierzon H."/>
            <person name="Deng C."/>
            <person name="Wang Y.Y."/>
            <person name="Barron L."/>
            <person name="Manako K."/>
            <person name="Bowen J."/>
            <person name="Foster T.M."/>
            <person name="Erridge Z.A."/>
            <person name="Tiffin H."/>
            <person name="Waite C.N."/>
            <person name="Davies K.M."/>
            <person name="Grierson E.P."/>
            <person name="Laing W.A."/>
            <person name="Kirk R."/>
            <person name="Chen X."/>
            <person name="Wood M."/>
            <person name="Montefiori M."/>
            <person name="Brummell D.A."/>
            <person name="Schwinn K.E."/>
            <person name="Catanach A."/>
            <person name="Fullerton C."/>
            <person name="Li D."/>
            <person name="Meiyalaghan S."/>
            <person name="Nieuwenhuizen N."/>
            <person name="Read N."/>
            <person name="Prakash R."/>
            <person name="Hunter D."/>
            <person name="Zhang H."/>
            <person name="McKenzie M."/>
            <person name="Knabel M."/>
            <person name="Harris A."/>
            <person name="Allan A.C."/>
            <person name="Gleave A."/>
            <person name="Chen A."/>
            <person name="Janssen B.J."/>
            <person name="Plunkett B."/>
            <person name="Ampomah-Dwamena C."/>
            <person name="Voogd C."/>
            <person name="Leif D."/>
            <person name="Lafferty D."/>
            <person name="Souleyre E.J.F."/>
            <person name="Varkonyi-Gasic E."/>
            <person name="Gambi F."/>
            <person name="Hanley J."/>
            <person name="Yao J.L."/>
            <person name="Cheung J."/>
            <person name="David K.M."/>
            <person name="Warren B."/>
            <person name="Marsh K."/>
            <person name="Snowden K.C."/>
            <person name="Lin-Wang K."/>
            <person name="Brian L."/>
            <person name="Martinez-Sanchez M."/>
            <person name="Wang M."/>
            <person name="Ileperuma N."/>
            <person name="Macnee N."/>
            <person name="Campin R."/>
            <person name="McAtee P."/>
            <person name="Drummond R.S.M."/>
            <person name="Espley R.V."/>
            <person name="Ireland H.S."/>
            <person name="Wu R."/>
            <person name="Atkinson R.G."/>
            <person name="Karunairetnam S."/>
            <person name="Bulley S."/>
            <person name="Chunkath S."/>
            <person name="Hanley Z."/>
            <person name="Storey R."/>
            <person name="Thrimawithana A.H."/>
            <person name="Thomson S."/>
            <person name="David C."/>
            <person name="Testolin R."/>
            <person name="Huang H."/>
            <person name="Hellens R.P."/>
            <person name="Schaffer R.J."/>
        </authorList>
    </citation>
    <scope>NUCLEOTIDE SEQUENCE [LARGE SCALE GENOMIC DNA]</scope>
    <source>
        <strain evidence="2">cv. Red5</strain>
    </source>
</reference>
<sequence>MRALLIRTGSVPVQQHSLCPGSPRVPPSQRNLSIHLDVSRRKDSYPATGIRRAFSEADVIQSDISFSRLSGVGSRSFPERIPEERFPAEELGFPGGGIGKGRNSGGFGGGDGFGDGAFTGGDADRRKMGAYYQEMLKSNPTDSLLLRNYGRFLHEIEGDVVRAEEYYGRAILASPGDGEVLALYGSLIWETYRDEDRAKSYFDRAVHSSPDDCMVLGSYAHFMWEAEDEEGGGDGALDRENDYSAAMVETF</sequence>
<gene>
    <name evidence="1" type="ORF">CEY00_Acc28163</name>
</gene>
<dbReference type="OMA" id="GAYYKEM"/>
<protein>
    <submittedName>
        <fullName evidence="1">Adenosine monophosphate-protein like</fullName>
    </submittedName>
</protein>
<dbReference type="InterPro" id="IPR011990">
    <property type="entry name" value="TPR-like_helical_dom_sf"/>
</dbReference>
<dbReference type="SUPFAM" id="SSF48452">
    <property type="entry name" value="TPR-like"/>
    <property type="match status" value="1"/>
</dbReference>
<dbReference type="Gramene" id="PSR93549">
    <property type="protein sequence ID" value="PSR93549"/>
    <property type="gene ID" value="CEY00_Acc28163"/>
</dbReference>
<dbReference type="AlphaFoldDB" id="A0A2R6PMJ2"/>
<dbReference type="OrthoDB" id="439046at2759"/>
<organism evidence="1 2">
    <name type="scientific">Actinidia chinensis var. chinensis</name>
    <name type="common">Chinese soft-hair kiwi</name>
    <dbReference type="NCBI Taxonomy" id="1590841"/>
    <lineage>
        <taxon>Eukaryota</taxon>
        <taxon>Viridiplantae</taxon>
        <taxon>Streptophyta</taxon>
        <taxon>Embryophyta</taxon>
        <taxon>Tracheophyta</taxon>
        <taxon>Spermatophyta</taxon>
        <taxon>Magnoliopsida</taxon>
        <taxon>eudicotyledons</taxon>
        <taxon>Gunneridae</taxon>
        <taxon>Pentapetalae</taxon>
        <taxon>asterids</taxon>
        <taxon>Ericales</taxon>
        <taxon>Actinidiaceae</taxon>
        <taxon>Actinidia</taxon>
    </lineage>
</organism>
<evidence type="ECO:0000313" key="2">
    <source>
        <dbReference type="Proteomes" id="UP000241394"/>
    </source>
</evidence>
<accession>A0A2R6PMJ2</accession>
<proteinExistence type="predicted"/>
<dbReference type="Proteomes" id="UP000241394">
    <property type="component" value="Chromosome LG24"/>
</dbReference>
<evidence type="ECO:0000313" key="1">
    <source>
        <dbReference type="EMBL" id="PSR93549.1"/>
    </source>
</evidence>
<dbReference type="FunCoup" id="A0A2R6PMJ2">
    <property type="interactions" value="737"/>
</dbReference>
<keyword evidence="2" id="KW-1185">Reference proteome</keyword>